<organism evidence="1 2">
    <name type="scientific">Pararobbsia silviterrae</name>
    <dbReference type="NCBI Taxonomy" id="1792498"/>
    <lineage>
        <taxon>Bacteria</taxon>
        <taxon>Pseudomonadati</taxon>
        <taxon>Pseudomonadota</taxon>
        <taxon>Betaproteobacteria</taxon>
        <taxon>Burkholderiales</taxon>
        <taxon>Burkholderiaceae</taxon>
        <taxon>Pararobbsia</taxon>
    </lineage>
</organism>
<dbReference type="AlphaFoldDB" id="A0A494XAK5"/>
<sequence length="108" mass="12404">MPNVTFHIDATRMPSEERLAELSRDCIELCTQVLDAELKNVHVLFLEVRHGHGHPIFAEILYRLEPFRTPAVMNRFIEALDDAIVHRTGLIARVRCFGYAASNLYARN</sequence>
<gene>
    <name evidence="1" type="ORF">D7S86_22795</name>
</gene>
<proteinExistence type="predicted"/>
<dbReference type="RefSeq" id="WP_121089653.1">
    <property type="nucleotide sequence ID" value="NZ_RBZU01000012.1"/>
</dbReference>
<dbReference type="EMBL" id="RBZU01000012">
    <property type="protein sequence ID" value="RKP47785.1"/>
    <property type="molecule type" value="Genomic_DNA"/>
</dbReference>
<keyword evidence="2" id="KW-1185">Reference proteome</keyword>
<evidence type="ECO:0000313" key="1">
    <source>
        <dbReference type="EMBL" id="RKP47785.1"/>
    </source>
</evidence>
<reference evidence="1 2" key="1">
    <citation type="submission" date="2018-10" db="EMBL/GenBank/DDBJ databases">
        <title>Robbsia sp. DHC34, isolated from soil.</title>
        <authorList>
            <person name="Gao Z.-H."/>
            <person name="Qiu L.-H."/>
        </authorList>
    </citation>
    <scope>NUCLEOTIDE SEQUENCE [LARGE SCALE GENOMIC DNA]</scope>
    <source>
        <strain evidence="1 2">DHC34</strain>
    </source>
</reference>
<name>A0A494XAK5_9BURK</name>
<comment type="caution">
    <text evidence="1">The sequence shown here is derived from an EMBL/GenBank/DDBJ whole genome shotgun (WGS) entry which is preliminary data.</text>
</comment>
<dbReference type="Proteomes" id="UP000270342">
    <property type="component" value="Unassembled WGS sequence"/>
</dbReference>
<accession>A0A494XAK5</accession>
<protein>
    <submittedName>
        <fullName evidence="1">Uncharacterized protein</fullName>
    </submittedName>
</protein>
<evidence type="ECO:0000313" key="2">
    <source>
        <dbReference type="Proteomes" id="UP000270342"/>
    </source>
</evidence>
<dbReference type="OrthoDB" id="8687355at2"/>